<sequence length="147" mass="16006">MTAPRYRLLSLHTLRHRSAWGWLLAICWLLLNSQLAIAGHRCTLTPTAAPVVVQHEAHRMPHHGATPDEQSVSQFQASPEASPLCEKHCLPDSASQDLPSLSLLALPVNDELLPVNASLSSAVGRPDALTPPVTGPPATIRFCRFRE</sequence>
<keyword evidence="2" id="KW-1185">Reference proteome</keyword>
<reference evidence="1 2" key="1">
    <citation type="submission" date="2022-12" db="EMBL/GenBank/DDBJ databases">
        <title>Complete genome sequencing of Dickeya lacustris type strain LMG30899.</title>
        <authorList>
            <person name="Dobhal S."/>
            <person name="Arizala D."/>
            <person name="Arif M."/>
        </authorList>
    </citation>
    <scope>NUCLEOTIDE SEQUENCE [LARGE SCALE GENOMIC DNA]</scope>
    <source>
        <strain evidence="1 2">LMG30899</strain>
    </source>
</reference>
<evidence type="ECO:0008006" key="3">
    <source>
        <dbReference type="Google" id="ProtNLM"/>
    </source>
</evidence>
<organism evidence="1 2">
    <name type="scientific">Dickeya lacustris</name>
    <dbReference type="NCBI Taxonomy" id="2259638"/>
    <lineage>
        <taxon>Bacteria</taxon>
        <taxon>Pseudomonadati</taxon>
        <taxon>Pseudomonadota</taxon>
        <taxon>Gammaproteobacteria</taxon>
        <taxon>Enterobacterales</taxon>
        <taxon>Pectobacteriaceae</taxon>
        <taxon>Dickeya</taxon>
    </lineage>
</organism>
<evidence type="ECO:0000313" key="1">
    <source>
        <dbReference type="EMBL" id="WFN55491.1"/>
    </source>
</evidence>
<dbReference type="EMBL" id="CP114280">
    <property type="protein sequence ID" value="WFN55491.1"/>
    <property type="molecule type" value="Genomic_DNA"/>
</dbReference>
<protein>
    <recommendedName>
        <fullName evidence="3">DUF2946 domain-containing protein</fullName>
    </recommendedName>
</protein>
<accession>A0ABY8G6B4</accession>
<gene>
    <name evidence="1" type="ORF">O1Q98_18150</name>
</gene>
<name>A0ABY8G6B4_9GAMM</name>
<evidence type="ECO:0000313" key="2">
    <source>
        <dbReference type="Proteomes" id="UP001219630"/>
    </source>
</evidence>
<proteinExistence type="predicted"/>
<dbReference type="RefSeq" id="WP_240632734.1">
    <property type="nucleotide sequence ID" value="NZ_CP114280.1"/>
</dbReference>
<dbReference type="Proteomes" id="UP001219630">
    <property type="component" value="Chromosome"/>
</dbReference>